<protein>
    <submittedName>
        <fullName evidence="1">Uncharacterized protein</fullName>
    </submittedName>
</protein>
<dbReference type="Proteomes" id="UP001195769">
    <property type="component" value="Unassembled WGS sequence"/>
</dbReference>
<gene>
    <name evidence="1" type="ORF">F5891DRAFT_937511</name>
</gene>
<accession>A0AAD4ELB9</accession>
<dbReference type="RefSeq" id="XP_041233771.1">
    <property type="nucleotide sequence ID" value="XM_041374102.1"/>
</dbReference>
<proteinExistence type="predicted"/>
<organism evidence="1 2">
    <name type="scientific">Suillus fuscotomentosus</name>
    <dbReference type="NCBI Taxonomy" id="1912939"/>
    <lineage>
        <taxon>Eukaryota</taxon>
        <taxon>Fungi</taxon>
        <taxon>Dikarya</taxon>
        <taxon>Basidiomycota</taxon>
        <taxon>Agaricomycotina</taxon>
        <taxon>Agaricomycetes</taxon>
        <taxon>Agaricomycetidae</taxon>
        <taxon>Boletales</taxon>
        <taxon>Suillineae</taxon>
        <taxon>Suillaceae</taxon>
        <taxon>Suillus</taxon>
    </lineage>
</organism>
<dbReference type="EMBL" id="JABBWK010000001">
    <property type="protein sequence ID" value="KAG1908196.1"/>
    <property type="molecule type" value="Genomic_DNA"/>
</dbReference>
<keyword evidence="2" id="KW-1185">Reference proteome</keyword>
<comment type="caution">
    <text evidence="1">The sequence shown here is derived from an EMBL/GenBank/DDBJ whole genome shotgun (WGS) entry which is preliminary data.</text>
</comment>
<sequence length="67" mass="7975">AAYKMIVGEHFQPEHLVFADKSNFNRVLFRCDFAWAPIGKHAQRQDFFIRGKRYFCRNFLISALTFC</sequence>
<name>A0AAD4ELB9_9AGAM</name>
<reference evidence="1" key="1">
    <citation type="journal article" date="2020" name="New Phytol.">
        <title>Comparative genomics reveals dynamic genome evolution in host specialist ectomycorrhizal fungi.</title>
        <authorList>
            <person name="Lofgren L.A."/>
            <person name="Nguyen N.H."/>
            <person name="Vilgalys R."/>
            <person name="Ruytinx J."/>
            <person name="Liao H.L."/>
            <person name="Branco S."/>
            <person name="Kuo A."/>
            <person name="LaButti K."/>
            <person name="Lipzen A."/>
            <person name="Andreopoulos W."/>
            <person name="Pangilinan J."/>
            <person name="Riley R."/>
            <person name="Hundley H."/>
            <person name="Na H."/>
            <person name="Barry K."/>
            <person name="Grigoriev I.V."/>
            <person name="Stajich J.E."/>
            <person name="Kennedy P.G."/>
        </authorList>
    </citation>
    <scope>NUCLEOTIDE SEQUENCE</scope>
    <source>
        <strain evidence="1">FC203</strain>
    </source>
</reference>
<evidence type="ECO:0000313" key="1">
    <source>
        <dbReference type="EMBL" id="KAG1908196.1"/>
    </source>
</evidence>
<dbReference type="AlphaFoldDB" id="A0AAD4ELB9"/>
<feature type="non-terminal residue" evidence="1">
    <location>
        <position position="1"/>
    </location>
</feature>
<dbReference type="GeneID" id="64668400"/>
<evidence type="ECO:0000313" key="2">
    <source>
        <dbReference type="Proteomes" id="UP001195769"/>
    </source>
</evidence>